<dbReference type="RefSeq" id="WP_084318910.1">
    <property type="nucleotide sequence ID" value="NZ_FNTY01000002.1"/>
</dbReference>
<accession>A0A1H5MK61</accession>
<dbReference type="InterPro" id="IPR041079">
    <property type="entry name" value="Neuraminidase-like"/>
</dbReference>
<sequence>MEKSVIGVLDERRSAALSDYYLGQVAPEKDEIPDLSSLEDLYQYLLMDTQVSSLLDSSRVAEAIAALQVYIGAIYSGMEPGHKREFTKEELEAWHKRYCNFSDWAGYCLLEYYPENYINPKMRLNKSESFKALENNLAQASLSNAAVQKSIYEHLVKFETVCNLDIIAGYIDETEEDSGQFKKAVYYFVGRQRTQPRGYFWRKATVELKQDSRYLHPASWSDWRSIDIPLGPPVLAIRPVFFAGRLMVVLVEGTRDPDLRLENGQTAPGKWHLEMKVAELAINDRWSLPISIGKQDFSDVPEGSLRLLAVTYRGKRQHVDDVLAVCCTTTKIPPGMTTESMTADDGKEEGWMFAALDSKFESQVAEEASLKVLINGRFADPMALQHKLSLSERSILSQILVPPPAVTTVDTTQDGLLNKYLATNINFTSRANTVDGETVITNVLQVQGGCDVIRPEYELANIVVAVKTDISSRVTFFELSKVGAKGIKLTCHHQAEEGFDFSLRLENESTEASDVLASMTKGDFDKTDFGVLAIKDITLTHAQLERLWLLPSSSIRFGAGFFITHGSSDSYEVYLGNSINKLAVQKKHEKVQLELKIIVEGVVVEDSWKGTVELNGWTESRWIQYSWTGNPVDKSLDVVWGQSADGEYGRNRYKLTIKQVPNESAVPLISKQASGGQFLDLRPLKLETLHWIQLNSTFGPVLVAKAAISIDEVLSRPTQFTDEPTPWEDPNTAPNTLTTPMDFNSAHGMFYWELFFHLPFLIAYRLTEERNYLESQNWYHYIFNPQLRVNRPDTENNERYWLCRPLLDPGDISYVARDLVDPDAIAFAKRIHYRKAIFINYVRCIIAHADSLYRHLTRDSLAAAKLQYIRALFLMGKAPEAKAMSYWEPASVDHILGVRDDGNYSLLETFSRTLNIHVPDLPARIHGTPDFSILKRDVFRPVANDDVLGIWKYIDNCLDNMRNGMTLDGKPMSLPLYAPLTHPMKLLQAQAGGSSGSSRNAGGWRNIPHYRFRVMLSAAQNAVQTLIGFGREVRQCMEARDRSKQEELQQKHLIELGTYAAAIQQEALKQQEASLKSLQDSKKVIDGRIDHFNLLLEQHVSPWESSALESQMGARGDMNAAGNAFVLESGLNHAPNFIIGGMAAGVGGVVLGGGPRAAGLVAQGSAERELIAADKSATSAHYLRRAEEWRLALTQGEAEMQVLLEQEKAQVHAVNAARSSLEHAEKANAHAQDIYSFYKTRSTNVELYRWLLSQMAVLYFQAYDAVVGMCLSAESCFQYEMGDFDSQIIRPDMWMDNFHGLSAGETMLFDLMSLEKEFLSRNERRLELTKTISLRQLFEAGTFASQKEWSTVLKQLTDTGKLDFELTQQLFDHDYPGHYCRQIVSVSATFPALLGPYQDVCATLTQTASTTVLKPDVELLDYLYGNKGQTPPRYILLNLRSHQHVGFSHGLDDSGLHQMMFGDERYLPFEGTGALSCWQLHFPWHGTRQAALINSMPDIIIHVRYLAKPGGNAYTDAVMDRLTETLYR</sequence>
<protein>
    <submittedName>
        <fullName evidence="4">Uncharacterized protein</fullName>
    </submittedName>
</protein>
<dbReference type="Pfam" id="PF18276">
    <property type="entry name" value="TcA_TcB_BD"/>
    <property type="match status" value="1"/>
</dbReference>
<dbReference type="InterPro" id="IPR046839">
    <property type="entry name" value="ABC_toxin_N"/>
</dbReference>
<organism evidence="4 5">
    <name type="scientific">Pseudomonas migulae</name>
    <dbReference type="NCBI Taxonomy" id="78543"/>
    <lineage>
        <taxon>Bacteria</taxon>
        <taxon>Pseudomonadati</taxon>
        <taxon>Pseudomonadota</taxon>
        <taxon>Gammaproteobacteria</taxon>
        <taxon>Pseudomonadales</taxon>
        <taxon>Pseudomonadaceae</taxon>
        <taxon>Pseudomonas</taxon>
    </lineage>
</organism>
<proteinExistence type="predicted"/>
<feature type="domain" description="Neuraminidase-like" evidence="2">
    <location>
        <begin position="164"/>
        <end position="295"/>
    </location>
</feature>
<dbReference type="Pfam" id="PF20220">
    <property type="entry name" value="ABC_toxin_N"/>
    <property type="match status" value="1"/>
</dbReference>
<evidence type="ECO:0000313" key="4">
    <source>
        <dbReference type="EMBL" id="SEE89593.1"/>
    </source>
</evidence>
<dbReference type="Proteomes" id="UP000198985">
    <property type="component" value="Unassembled WGS sequence"/>
</dbReference>
<dbReference type="Pfam" id="PF18413">
    <property type="entry name" value="Neuraminidase"/>
    <property type="match status" value="1"/>
</dbReference>
<evidence type="ECO:0000259" key="1">
    <source>
        <dbReference type="Pfam" id="PF18276"/>
    </source>
</evidence>
<feature type="domain" description="ABC toxin N-terminal" evidence="3">
    <location>
        <begin position="10"/>
        <end position="134"/>
    </location>
</feature>
<dbReference type="InterPro" id="IPR040840">
    <property type="entry name" value="TcA_TcB_BD"/>
</dbReference>
<evidence type="ECO:0000313" key="5">
    <source>
        <dbReference type="Proteomes" id="UP000198985"/>
    </source>
</evidence>
<feature type="domain" description="Tc toxin complex TcA C-terminal TcB-binding" evidence="1">
    <location>
        <begin position="1206"/>
        <end position="1507"/>
    </location>
</feature>
<evidence type="ECO:0000259" key="3">
    <source>
        <dbReference type="Pfam" id="PF20220"/>
    </source>
</evidence>
<dbReference type="EMBL" id="FNTY01000002">
    <property type="protein sequence ID" value="SEE89593.1"/>
    <property type="molecule type" value="Genomic_DNA"/>
</dbReference>
<name>A0A1H5MK61_9PSED</name>
<evidence type="ECO:0000259" key="2">
    <source>
        <dbReference type="Pfam" id="PF18413"/>
    </source>
</evidence>
<gene>
    <name evidence="4" type="ORF">SAMN04490194_4843</name>
</gene>
<reference evidence="4 5" key="1">
    <citation type="submission" date="2016-10" db="EMBL/GenBank/DDBJ databases">
        <authorList>
            <person name="de Groot N.N."/>
        </authorList>
    </citation>
    <scope>NUCLEOTIDE SEQUENCE [LARGE SCALE GENOMIC DNA]</scope>
    <source>
        <strain evidence="4 5">BS3662</strain>
    </source>
</reference>